<dbReference type="PIRSF" id="PIRSF006809">
    <property type="entry name" value="GTP-binding_hflX_prd"/>
    <property type="match status" value="1"/>
</dbReference>
<evidence type="ECO:0000313" key="10">
    <source>
        <dbReference type="EMBL" id="OEO29403.1"/>
    </source>
</evidence>
<evidence type="ECO:0000256" key="2">
    <source>
        <dbReference type="ARBA" id="ARBA00022741"/>
    </source>
</evidence>
<evidence type="ECO:0000256" key="1">
    <source>
        <dbReference type="ARBA" id="ARBA00022723"/>
    </source>
</evidence>
<evidence type="ECO:0000256" key="3">
    <source>
        <dbReference type="ARBA" id="ARBA00022842"/>
    </source>
</evidence>
<keyword evidence="3 7" id="KW-0460">Magnesium</keyword>
<dbReference type="PRINTS" id="PR00326">
    <property type="entry name" value="GTP1OBG"/>
</dbReference>
<sequence length="460" mass="50467">MSDDFDDEAARKGGPQAFIDQRAAPTRVGLVIPDVRGRATTHSIEARKAEFEGLASAIRVEIVFSEIAKVREIKPATFIGGGHVEEIAKRVKEEEIELLLVDTALHPIQQRNLEKETGTKVLDRTGLILEIFGERAATREGVLQVELAHLNYQKSRLVRSWTHLERQRGSGGFGFMGGPGETQLESDRRQLQDRIKMLEERIEKVRQTRGQQKGRRDAVPFQVVALVGYTNAGKSSIFNALTGAGVFAKDLLFATLDTTVRKISLPHGREVMLSDTVGFVSDLPTDLIAAFRATLEEVLEAHVILHVRDVANPDHAAQAQDVLKVLEELGMSAETTPIIEVWNKVDLLERDADGTYPALATLSPLGKVAASVPVSAQTGEGLDRLLDTIEKVLGGQGRTYRVLVPHTAGADVGWLYGHAEIIGKDEPDENGQVYEVRVEARHKNAFTERFAGRIEGSDAA</sequence>
<accession>A0A1E5XLA7</accession>
<dbReference type="Gene3D" id="6.10.250.2860">
    <property type="match status" value="1"/>
</dbReference>
<evidence type="ECO:0000256" key="7">
    <source>
        <dbReference type="PIRSR" id="PIRSR006809-2"/>
    </source>
</evidence>
<dbReference type="Pfam" id="PF19275">
    <property type="entry name" value="HflX_C"/>
    <property type="match status" value="1"/>
</dbReference>
<dbReference type="GO" id="GO:0005737">
    <property type="term" value="C:cytoplasm"/>
    <property type="evidence" value="ECO:0007669"/>
    <property type="project" value="UniProtKB-SubCell"/>
</dbReference>
<keyword evidence="11" id="KW-1185">Reference proteome</keyword>
<gene>
    <name evidence="5" type="primary">hflX</name>
    <name evidence="10" type="ORF">VW23_025625</name>
</gene>
<dbReference type="PANTHER" id="PTHR10229">
    <property type="entry name" value="GTP-BINDING PROTEIN HFLX"/>
    <property type="match status" value="1"/>
</dbReference>
<dbReference type="InterPro" id="IPR025121">
    <property type="entry name" value="GTPase_HflX_N"/>
</dbReference>
<comment type="subcellular location">
    <subcellularLocation>
        <location evidence="5">Cytoplasm</location>
    </subcellularLocation>
    <text evidence="5">May associate with membranes.</text>
</comment>
<feature type="binding site" evidence="7">
    <location>
        <position position="235"/>
    </location>
    <ligand>
        <name>Mg(2+)</name>
        <dbReference type="ChEBI" id="CHEBI:18420"/>
    </ligand>
</feature>
<dbReference type="InterPro" id="IPR006073">
    <property type="entry name" value="GTP-bd"/>
</dbReference>
<comment type="caution">
    <text evidence="10">The sequence shown here is derived from an EMBL/GenBank/DDBJ whole genome shotgun (WGS) entry which is preliminary data.</text>
</comment>
<evidence type="ECO:0000256" key="4">
    <source>
        <dbReference type="ARBA" id="ARBA00023134"/>
    </source>
</evidence>
<proteinExistence type="inferred from homology"/>
<dbReference type="Gene3D" id="3.40.50.300">
    <property type="entry name" value="P-loop containing nucleotide triphosphate hydrolases"/>
    <property type="match status" value="1"/>
</dbReference>
<protein>
    <recommendedName>
        <fullName evidence="5">GTPase HflX</fullName>
    </recommendedName>
    <alternativeName>
        <fullName evidence="5">GTP-binding protein HflX</fullName>
    </alternativeName>
</protein>
<evidence type="ECO:0000256" key="6">
    <source>
        <dbReference type="PIRSR" id="PIRSR006809-1"/>
    </source>
</evidence>
<dbReference type="HAMAP" id="MF_00900">
    <property type="entry name" value="GTPase_HflX"/>
    <property type="match status" value="1"/>
</dbReference>
<dbReference type="Pfam" id="PF13167">
    <property type="entry name" value="GTP-bdg_N"/>
    <property type="match status" value="1"/>
</dbReference>
<dbReference type="EMBL" id="LAJE02000285">
    <property type="protein sequence ID" value="OEO29403.1"/>
    <property type="molecule type" value="Genomic_DNA"/>
</dbReference>
<feature type="binding site" evidence="6">
    <location>
        <begin position="375"/>
        <end position="377"/>
    </location>
    <ligand>
        <name>GTP</name>
        <dbReference type="ChEBI" id="CHEBI:37565"/>
    </ligand>
</feature>
<dbReference type="InterPro" id="IPR027417">
    <property type="entry name" value="P-loop_NTPase"/>
</dbReference>
<organism evidence="10 11">
    <name type="scientific">Devosia insulae DS-56</name>
    <dbReference type="NCBI Taxonomy" id="1116389"/>
    <lineage>
        <taxon>Bacteria</taxon>
        <taxon>Pseudomonadati</taxon>
        <taxon>Pseudomonadota</taxon>
        <taxon>Alphaproteobacteria</taxon>
        <taxon>Hyphomicrobiales</taxon>
        <taxon>Devosiaceae</taxon>
        <taxon>Devosia</taxon>
    </lineage>
</organism>
<evidence type="ECO:0000256" key="8">
    <source>
        <dbReference type="SAM" id="Coils"/>
    </source>
</evidence>
<feature type="domain" description="Hflx-type G" evidence="9">
    <location>
        <begin position="222"/>
        <end position="397"/>
    </location>
</feature>
<dbReference type="NCBIfam" id="TIGR03156">
    <property type="entry name" value="GTP_HflX"/>
    <property type="match status" value="1"/>
</dbReference>
<feature type="binding site" evidence="7">
    <location>
        <position position="255"/>
    </location>
    <ligand>
        <name>Mg(2+)</name>
        <dbReference type="ChEBI" id="CHEBI:18420"/>
    </ligand>
</feature>
<dbReference type="Proteomes" id="UP000095463">
    <property type="component" value="Unassembled WGS sequence"/>
</dbReference>
<dbReference type="GO" id="GO:0046872">
    <property type="term" value="F:metal ion binding"/>
    <property type="evidence" value="ECO:0007669"/>
    <property type="project" value="UniProtKB-KW"/>
</dbReference>
<evidence type="ECO:0000256" key="5">
    <source>
        <dbReference type="HAMAP-Rule" id="MF_00900"/>
    </source>
</evidence>
<dbReference type="GO" id="GO:0005525">
    <property type="term" value="F:GTP binding"/>
    <property type="evidence" value="ECO:0007669"/>
    <property type="project" value="UniProtKB-UniRule"/>
</dbReference>
<dbReference type="SUPFAM" id="SSF52540">
    <property type="entry name" value="P-loop containing nucleoside triphosphate hydrolases"/>
    <property type="match status" value="1"/>
</dbReference>
<dbReference type="RefSeq" id="WP_069911313.1">
    <property type="nucleotide sequence ID" value="NZ_LAJE02000285.1"/>
</dbReference>
<comment type="subunit">
    <text evidence="5">Monomer. Associates with the 50S ribosomal subunit.</text>
</comment>
<feature type="coiled-coil region" evidence="8">
    <location>
        <begin position="181"/>
        <end position="215"/>
    </location>
</feature>
<dbReference type="InterPro" id="IPR016496">
    <property type="entry name" value="GTPase_HflX"/>
</dbReference>
<keyword evidence="5" id="KW-0963">Cytoplasm</keyword>
<feature type="binding site" evidence="6">
    <location>
        <begin position="275"/>
        <end position="278"/>
    </location>
    <ligand>
        <name>GTP</name>
        <dbReference type="ChEBI" id="CHEBI:37565"/>
    </ligand>
</feature>
<keyword evidence="1 7" id="KW-0479">Metal-binding</keyword>
<name>A0A1E5XLA7_9HYPH</name>
<keyword evidence="4 5" id="KW-0342">GTP-binding</keyword>
<comment type="cofactor">
    <cofactor evidence="7">
        <name>Mg(2+)</name>
        <dbReference type="ChEBI" id="CHEBI:18420"/>
    </cofactor>
</comment>
<dbReference type="InterPro" id="IPR030394">
    <property type="entry name" value="G_HFLX_dom"/>
</dbReference>
<dbReference type="PANTHER" id="PTHR10229:SF0">
    <property type="entry name" value="GTP-BINDING PROTEIN 6-RELATED"/>
    <property type="match status" value="1"/>
</dbReference>
<comment type="similarity">
    <text evidence="5">Belongs to the TRAFAC class OBG-HflX-like GTPase superfamily. HflX GTPase family.</text>
</comment>
<feature type="binding site" evidence="6">
    <location>
        <begin position="343"/>
        <end position="346"/>
    </location>
    <ligand>
        <name>GTP</name>
        <dbReference type="ChEBI" id="CHEBI:37565"/>
    </ligand>
</feature>
<dbReference type="GO" id="GO:0043022">
    <property type="term" value="F:ribosome binding"/>
    <property type="evidence" value="ECO:0007669"/>
    <property type="project" value="TreeGrafter"/>
</dbReference>
<evidence type="ECO:0000259" key="9">
    <source>
        <dbReference type="PROSITE" id="PS51705"/>
    </source>
</evidence>
<keyword evidence="8" id="KW-0175">Coiled coil</keyword>
<dbReference type="InterPro" id="IPR032305">
    <property type="entry name" value="GTP-bd_M"/>
</dbReference>
<comment type="function">
    <text evidence="5">GTPase that associates with the 50S ribosomal subunit and may have a role during protein synthesis or ribosome biogenesis.</text>
</comment>
<dbReference type="Pfam" id="PF16360">
    <property type="entry name" value="GTP-bdg_M"/>
    <property type="match status" value="1"/>
</dbReference>
<dbReference type="InterPro" id="IPR042108">
    <property type="entry name" value="GTPase_HflX_N_sf"/>
</dbReference>
<dbReference type="InterPro" id="IPR045498">
    <property type="entry name" value="HflX_C"/>
</dbReference>
<dbReference type="CDD" id="cd01878">
    <property type="entry name" value="HflX"/>
    <property type="match status" value="1"/>
</dbReference>
<dbReference type="GO" id="GO:0003924">
    <property type="term" value="F:GTPase activity"/>
    <property type="evidence" value="ECO:0007669"/>
    <property type="project" value="UniProtKB-UniRule"/>
</dbReference>
<dbReference type="Pfam" id="PF01926">
    <property type="entry name" value="MMR_HSR1"/>
    <property type="match status" value="1"/>
</dbReference>
<feature type="binding site" evidence="6">
    <location>
        <begin position="228"/>
        <end position="235"/>
    </location>
    <ligand>
        <name>GTP</name>
        <dbReference type="ChEBI" id="CHEBI:37565"/>
    </ligand>
</feature>
<dbReference type="Gene3D" id="3.40.50.11060">
    <property type="entry name" value="GTPase HflX, N-terminal domain"/>
    <property type="match status" value="1"/>
</dbReference>
<reference evidence="10 11" key="1">
    <citation type="journal article" date="2015" name="Genome Announc.">
        <title>Genome Assemblies of Three Soil-Associated Devosia species: D. insulae, D. limi, and D. soli.</title>
        <authorList>
            <person name="Hassan Y.I."/>
            <person name="Lepp D."/>
            <person name="Zhou T."/>
        </authorList>
    </citation>
    <scope>NUCLEOTIDE SEQUENCE [LARGE SCALE GENOMIC DNA]</scope>
    <source>
        <strain evidence="10 11">DS-56</strain>
    </source>
</reference>
<keyword evidence="2 5" id="KW-0547">Nucleotide-binding</keyword>
<evidence type="ECO:0000313" key="11">
    <source>
        <dbReference type="Proteomes" id="UP000095463"/>
    </source>
</evidence>
<dbReference type="PROSITE" id="PS51705">
    <property type="entry name" value="G_HFLX"/>
    <property type="match status" value="1"/>
</dbReference>
<dbReference type="AlphaFoldDB" id="A0A1E5XLA7"/>
<feature type="binding site" evidence="6">
    <location>
        <begin position="253"/>
        <end position="257"/>
    </location>
    <ligand>
        <name>GTP</name>
        <dbReference type="ChEBI" id="CHEBI:37565"/>
    </ligand>
</feature>